<dbReference type="EMBL" id="SNVX01000002">
    <property type="protein sequence ID" value="TDN60478.1"/>
    <property type="molecule type" value="Genomic_DNA"/>
</dbReference>
<proteinExistence type="predicted"/>
<accession>A0A4R6EP15</accession>
<protein>
    <submittedName>
        <fullName evidence="1">Uncharacterized protein</fullName>
    </submittedName>
</protein>
<organism evidence="1 2">
    <name type="scientific">Scandinavium goeteborgense</name>
    <dbReference type="NCBI Taxonomy" id="1851514"/>
    <lineage>
        <taxon>Bacteria</taxon>
        <taxon>Pseudomonadati</taxon>
        <taxon>Pseudomonadota</taxon>
        <taxon>Gammaproteobacteria</taxon>
        <taxon>Enterobacterales</taxon>
        <taxon>Enterobacteriaceae</taxon>
        <taxon>Scandinavium</taxon>
    </lineage>
</organism>
<gene>
    <name evidence="1" type="ORF">EC847_10250</name>
</gene>
<sequence>MTTAYIRIVKMRLHAWNNAIRVKQGEFELQ</sequence>
<name>A0A4R6EP15_SCAGO</name>
<dbReference type="Proteomes" id="UP000295530">
    <property type="component" value="Unassembled WGS sequence"/>
</dbReference>
<reference evidence="1 2" key="1">
    <citation type="submission" date="2019-03" db="EMBL/GenBank/DDBJ databases">
        <title>Genomic analyses of the natural microbiome of Caenorhabditis elegans.</title>
        <authorList>
            <person name="Samuel B."/>
        </authorList>
    </citation>
    <scope>NUCLEOTIDE SEQUENCE [LARGE SCALE GENOMIC DNA]</scope>
    <source>
        <strain evidence="1 2">BIGb0156</strain>
    </source>
</reference>
<evidence type="ECO:0000313" key="2">
    <source>
        <dbReference type="Proteomes" id="UP000295530"/>
    </source>
</evidence>
<evidence type="ECO:0000313" key="1">
    <source>
        <dbReference type="EMBL" id="TDN60478.1"/>
    </source>
</evidence>
<dbReference type="AlphaFoldDB" id="A0A4R6EP15"/>
<keyword evidence="2" id="KW-1185">Reference proteome</keyword>
<comment type="caution">
    <text evidence="1">The sequence shown here is derived from an EMBL/GenBank/DDBJ whole genome shotgun (WGS) entry which is preliminary data.</text>
</comment>